<organism evidence="8 9">
    <name type="scientific">Streptomyces alanosinicus</name>
    <dbReference type="NCBI Taxonomy" id="68171"/>
    <lineage>
        <taxon>Bacteria</taxon>
        <taxon>Bacillati</taxon>
        <taxon>Actinomycetota</taxon>
        <taxon>Actinomycetes</taxon>
        <taxon>Kitasatosporales</taxon>
        <taxon>Streptomycetaceae</taxon>
        <taxon>Streptomyces</taxon>
    </lineage>
</organism>
<evidence type="ECO:0000313" key="9">
    <source>
        <dbReference type="Proteomes" id="UP000655443"/>
    </source>
</evidence>
<keyword evidence="3 7" id="KW-0479">Metal-binding</keyword>
<dbReference type="GO" id="GO:0004497">
    <property type="term" value="F:monooxygenase activity"/>
    <property type="evidence" value="ECO:0007669"/>
    <property type="project" value="UniProtKB-KW"/>
</dbReference>
<dbReference type="Proteomes" id="UP000655443">
    <property type="component" value="Unassembled WGS sequence"/>
</dbReference>
<evidence type="ECO:0000313" key="8">
    <source>
        <dbReference type="EMBL" id="GHE14650.1"/>
    </source>
</evidence>
<evidence type="ECO:0000256" key="4">
    <source>
        <dbReference type="ARBA" id="ARBA00023002"/>
    </source>
</evidence>
<dbReference type="GO" id="GO:0016705">
    <property type="term" value="F:oxidoreductase activity, acting on paired donors, with incorporation or reduction of molecular oxygen"/>
    <property type="evidence" value="ECO:0007669"/>
    <property type="project" value="InterPro"/>
</dbReference>
<keyword evidence="9" id="KW-1185">Reference proteome</keyword>
<comment type="caution">
    <text evidence="8">The sequence shown here is derived from an EMBL/GenBank/DDBJ whole genome shotgun (WGS) entry which is preliminary data.</text>
</comment>
<comment type="similarity">
    <text evidence="1">Belongs to the cytochrome P450 family.</text>
</comment>
<accession>A0A918YSX5</accession>
<dbReference type="EMBL" id="BMVG01000052">
    <property type="protein sequence ID" value="GHE14650.1"/>
    <property type="molecule type" value="Genomic_DNA"/>
</dbReference>
<evidence type="ECO:0008006" key="10">
    <source>
        <dbReference type="Google" id="ProtNLM"/>
    </source>
</evidence>
<keyword evidence="5 7" id="KW-0408">Iron</keyword>
<evidence type="ECO:0000256" key="3">
    <source>
        <dbReference type="ARBA" id="ARBA00022723"/>
    </source>
</evidence>
<dbReference type="GO" id="GO:0005506">
    <property type="term" value="F:iron ion binding"/>
    <property type="evidence" value="ECO:0007669"/>
    <property type="project" value="InterPro"/>
</dbReference>
<keyword evidence="2 7" id="KW-0349">Heme</keyword>
<keyword evidence="4" id="KW-0560">Oxidoreductase</keyword>
<reference evidence="8" key="2">
    <citation type="submission" date="2020-09" db="EMBL/GenBank/DDBJ databases">
        <authorList>
            <person name="Sun Q."/>
            <person name="Ohkuma M."/>
        </authorList>
    </citation>
    <scope>NUCLEOTIDE SEQUENCE</scope>
    <source>
        <strain evidence="8">JCM 4714</strain>
    </source>
</reference>
<feature type="binding site" description="axial binding residue" evidence="7">
    <location>
        <position position="77"/>
    </location>
    <ligand>
        <name>heme</name>
        <dbReference type="ChEBI" id="CHEBI:30413"/>
    </ligand>
    <ligandPart>
        <name>Fe</name>
        <dbReference type="ChEBI" id="CHEBI:18248"/>
    </ligandPart>
</feature>
<dbReference type="PRINTS" id="PR00463">
    <property type="entry name" value="EP450I"/>
</dbReference>
<evidence type="ECO:0000256" key="2">
    <source>
        <dbReference type="ARBA" id="ARBA00022617"/>
    </source>
</evidence>
<evidence type="ECO:0000256" key="1">
    <source>
        <dbReference type="ARBA" id="ARBA00010617"/>
    </source>
</evidence>
<dbReference type="GO" id="GO:0020037">
    <property type="term" value="F:heme binding"/>
    <property type="evidence" value="ECO:0007669"/>
    <property type="project" value="InterPro"/>
</dbReference>
<dbReference type="InterPro" id="IPR036396">
    <property type="entry name" value="Cyt_P450_sf"/>
</dbReference>
<dbReference type="AlphaFoldDB" id="A0A918YSX5"/>
<proteinExistence type="inferred from homology"/>
<evidence type="ECO:0000256" key="7">
    <source>
        <dbReference type="PIRSR" id="PIRSR602401-1"/>
    </source>
</evidence>
<reference evidence="8" key="1">
    <citation type="journal article" date="2014" name="Int. J. Syst. Evol. Microbiol.">
        <title>Complete genome sequence of Corynebacterium casei LMG S-19264T (=DSM 44701T), isolated from a smear-ripened cheese.</title>
        <authorList>
            <consortium name="US DOE Joint Genome Institute (JGI-PGF)"/>
            <person name="Walter F."/>
            <person name="Albersmeier A."/>
            <person name="Kalinowski J."/>
            <person name="Ruckert C."/>
        </authorList>
    </citation>
    <scope>NUCLEOTIDE SEQUENCE</scope>
    <source>
        <strain evidence="8">JCM 4714</strain>
    </source>
</reference>
<dbReference type="InterPro" id="IPR002401">
    <property type="entry name" value="Cyt_P450_E_grp-I"/>
</dbReference>
<name>A0A918YSX5_9ACTN</name>
<dbReference type="PANTHER" id="PTHR24291">
    <property type="entry name" value="CYTOCHROME P450 FAMILY 4"/>
    <property type="match status" value="1"/>
</dbReference>
<evidence type="ECO:0000256" key="6">
    <source>
        <dbReference type="ARBA" id="ARBA00023033"/>
    </source>
</evidence>
<gene>
    <name evidence="8" type="ORF">GCM10010339_86140</name>
</gene>
<dbReference type="PANTHER" id="PTHR24291:SF50">
    <property type="entry name" value="BIFUNCTIONAL ALBAFLAVENONE MONOOXYGENASE_TERPENE SYNTHASE"/>
    <property type="match status" value="1"/>
</dbReference>
<dbReference type="InterPro" id="IPR001128">
    <property type="entry name" value="Cyt_P450"/>
</dbReference>
<sequence>MEPAAAPCTAVQVRLRPRQDRLEAGQWYLLSPHMIHRDERVWKQPDVFDPDRFLPGAPHGPADRTCYVPFGWAPKKCIGADIATVQLMALCHLLCTRYRLTVSDPEAVTMALRFAPVPENFQGRLTLR</sequence>
<dbReference type="Pfam" id="PF00067">
    <property type="entry name" value="p450"/>
    <property type="match status" value="1"/>
</dbReference>
<dbReference type="InterPro" id="IPR050196">
    <property type="entry name" value="Cytochrome_P450_Monoox"/>
</dbReference>
<keyword evidence="6" id="KW-0503">Monooxygenase</keyword>
<dbReference type="SUPFAM" id="SSF48264">
    <property type="entry name" value="Cytochrome P450"/>
    <property type="match status" value="1"/>
</dbReference>
<comment type="cofactor">
    <cofactor evidence="7">
        <name>heme</name>
        <dbReference type="ChEBI" id="CHEBI:30413"/>
    </cofactor>
</comment>
<protein>
    <recommendedName>
        <fullName evidence="10">Cytochrome P450</fullName>
    </recommendedName>
</protein>
<dbReference type="Gene3D" id="1.10.630.10">
    <property type="entry name" value="Cytochrome P450"/>
    <property type="match status" value="1"/>
</dbReference>
<evidence type="ECO:0000256" key="5">
    <source>
        <dbReference type="ARBA" id="ARBA00023004"/>
    </source>
</evidence>